<keyword evidence="3" id="KW-0274">FAD</keyword>
<feature type="domain" description="FAD-binding" evidence="6">
    <location>
        <begin position="7"/>
        <end position="374"/>
    </location>
</feature>
<dbReference type="OrthoDB" id="2431938at2759"/>
<feature type="transmembrane region" description="Helical" evidence="5">
    <location>
        <begin position="604"/>
        <end position="626"/>
    </location>
</feature>
<evidence type="ECO:0000313" key="8">
    <source>
        <dbReference type="Proteomes" id="UP000799302"/>
    </source>
</evidence>
<feature type="transmembrane region" description="Helical" evidence="5">
    <location>
        <begin position="638"/>
        <end position="659"/>
    </location>
</feature>
<dbReference type="InterPro" id="IPR036188">
    <property type="entry name" value="FAD/NAD-bd_sf"/>
</dbReference>
<keyword evidence="2" id="KW-0285">Flavoprotein</keyword>
<comment type="similarity">
    <text evidence="1">Belongs to the paxM FAD-dependent monooxygenase family.</text>
</comment>
<dbReference type="PANTHER" id="PTHR47356:SF2">
    <property type="entry name" value="FAD-BINDING DOMAIN-CONTAINING PROTEIN-RELATED"/>
    <property type="match status" value="1"/>
</dbReference>
<gene>
    <name evidence="7" type="ORF">BT63DRAFT_406708</name>
</gene>
<feature type="transmembrane region" description="Helical" evidence="5">
    <location>
        <begin position="564"/>
        <end position="584"/>
    </location>
</feature>
<feature type="transmembrane region" description="Helical" evidence="5">
    <location>
        <begin position="765"/>
        <end position="788"/>
    </location>
</feature>
<evidence type="ECO:0000256" key="2">
    <source>
        <dbReference type="ARBA" id="ARBA00022630"/>
    </source>
</evidence>
<evidence type="ECO:0000256" key="3">
    <source>
        <dbReference type="ARBA" id="ARBA00022827"/>
    </source>
</evidence>
<dbReference type="Pfam" id="PF01494">
    <property type="entry name" value="FAD_binding_3"/>
    <property type="match status" value="1"/>
</dbReference>
<feature type="transmembrane region" description="Helical" evidence="5">
    <location>
        <begin position="680"/>
        <end position="702"/>
    </location>
</feature>
<feature type="transmembrane region" description="Helical" evidence="5">
    <location>
        <begin position="735"/>
        <end position="753"/>
    </location>
</feature>
<dbReference type="InterPro" id="IPR002938">
    <property type="entry name" value="FAD-bd"/>
</dbReference>
<dbReference type="SUPFAM" id="SSF51905">
    <property type="entry name" value="FAD/NAD(P)-binding domain"/>
    <property type="match status" value="1"/>
</dbReference>
<dbReference type="Proteomes" id="UP000799302">
    <property type="component" value="Unassembled WGS sequence"/>
</dbReference>
<protein>
    <submittedName>
        <fullName evidence="7">FAD/NAD(P)-binding domain-containing protein</fullName>
    </submittedName>
</protein>
<keyword evidence="5" id="KW-0812">Transmembrane</keyword>
<evidence type="ECO:0000256" key="1">
    <source>
        <dbReference type="ARBA" id="ARBA00007992"/>
    </source>
</evidence>
<keyword evidence="4" id="KW-0560">Oxidoreductase</keyword>
<dbReference type="Gene3D" id="3.50.50.60">
    <property type="entry name" value="FAD/NAD(P)-binding domain"/>
    <property type="match status" value="1"/>
</dbReference>
<dbReference type="InterPro" id="IPR050562">
    <property type="entry name" value="FAD_mOase_fung"/>
</dbReference>
<keyword evidence="5" id="KW-1133">Transmembrane helix</keyword>
<dbReference type="GO" id="GO:0071949">
    <property type="term" value="F:FAD binding"/>
    <property type="evidence" value="ECO:0007669"/>
    <property type="project" value="InterPro"/>
</dbReference>
<name>A0A6A6TX18_9PEZI</name>
<accession>A0A6A6TX18</accession>
<dbReference type="PRINTS" id="PR00420">
    <property type="entry name" value="RNGMNOXGNASE"/>
</dbReference>
<keyword evidence="8" id="KW-1185">Reference proteome</keyword>
<reference evidence="7" key="1">
    <citation type="journal article" date="2020" name="Stud. Mycol.">
        <title>101 Dothideomycetes genomes: a test case for predicting lifestyles and emergence of pathogens.</title>
        <authorList>
            <person name="Haridas S."/>
            <person name="Albert R."/>
            <person name="Binder M."/>
            <person name="Bloem J."/>
            <person name="Labutti K."/>
            <person name="Salamov A."/>
            <person name="Andreopoulos B."/>
            <person name="Baker S."/>
            <person name="Barry K."/>
            <person name="Bills G."/>
            <person name="Bluhm B."/>
            <person name="Cannon C."/>
            <person name="Castanera R."/>
            <person name="Culley D."/>
            <person name="Daum C."/>
            <person name="Ezra D."/>
            <person name="Gonzalez J."/>
            <person name="Henrissat B."/>
            <person name="Kuo A."/>
            <person name="Liang C."/>
            <person name="Lipzen A."/>
            <person name="Lutzoni F."/>
            <person name="Magnuson J."/>
            <person name="Mondo S."/>
            <person name="Nolan M."/>
            <person name="Ohm R."/>
            <person name="Pangilinan J."/>
            <person name="Park H.-J."/>
            <person name="Ramirez L."/>
            <person name="Alfaro M."/>
            <person name="Sun H."/>
            <person name="Tritt A."/>
            <person name="Yoshinaga Y."/>
            <person name="Zwiers L.-H."/>
            <person name="Turgeon B."/>
            <person name="Goodwin S."/>
            <person name="Spatafora J."/>
            <person name="Crous P."/>
            <person name="Grigoriev I."/>
        </authorList>
    </citation>
    <scope>NUCLEOTIDE SEQUENCE</scope>
    <source>
        <strain evidence="7">CBS 115976</strain>
    </source>
</reference>
<dbReference type="PANTHER" id="PTHR47356">
    <property type="entry name" value="FAD-DEPENDENT MONOOXYGENASE ASQG-RELATED"/>
    <property type="match status" value="1"/>
</dbReference>
<dbReference type="GO" id="GO:0004497">
    <property type="term" value="F:monooxygenase activity"/>
    <property type="evidence" value="ECO:0007669"/>
    <property type="project" value="InterPro"/>
</dbReference>
<dbReference type="EMBL" id="MU004242">
    <property type="protein sequence ID" value="KAF2664645.1"/>
    <property type="molecule type" value="Genomic_DNA"/>
</dbReference>
<evidence type="ECO:0000256" key="5">
    <source>
        <dbReference type="SAM" id="Phobius"/>
    </source>
</evidence>
<organism evidence="7 8">
    <name type="scientific">Microthyrium microscopicum</name>
    <dbReference type="NCBI Taxonomy" id="703497"/>
    <lineage>
        <taxon>Eukaryota</taxon>
        <taxon>Fungi</taxon>
        <taxon>Dikarya</taxon>
        <taxon>Ascomycota</taxon>
        <taxon>Pezizomycotina</taxon>
        <taxon>Dothideomycetes</taxon>
        <taxon>Dothideomycetes incertae sedis</taxon>
        <taxon>Microthyriales</taxon>
        <taxon>Microthyriaceae</taxon>
        <taxon>Microthyrium</taxon>
    </lineage>
</organism>
<proteinExistence type="inferred from homology"/>
<evidence type="ECO:0000259" key="6">
    <source>
        <dbReference type="Pfam" id="PF01494"/>
    </source>
</evidence>
<evidence type="ECO:0000313" key="7">
    <source>
        <dbReference type="EMBL" id="KAF2664645.1"/>
    </source>
</evidence>
<keyword evidence="5" id="KW-0472">Membrane</keyword>
<dbReference type="AlphaFoldDB" id="A0A6A6TX18"/>
<evidence type="ECO:0000256" key="4">
    <source>
        <dbReference type="ARBA" id="ARBA00023002"/>
    </source>
</evidence>
<sequence length="819" mass="92188">MATDYKMRVIIAGGGVVGLVLANALEQAGIDYILLERRDEISPTIGQSIAAEPNGARILDQLGILDEWKKQGQALIWWYERDNNGEVLLKTDGVKLGGSARTGYDFIFGERTKYLTTFYENLKDKSKILLSKNIKIVEETDSGVVVKCEDGTSYEGDILAGADGVRSKVREEMWRLANSQVPKVVEHDRNAMFAEYRALFGISEAPPGILPGDCDFGYDKNRSTLVFGGARNKAYVFIFEKLDKICRGRDIPRFTKEEAMAFVKKHSDFKIRPDLTIADFWKRIDNYSFVCLEECVFKLWTWGRIACVGDSVHKMTPNIGAGGNAGIESAAALANAIKWVSENSNGQRPSKELVEKALQKYQTQREARAAAMVHSAGEVTRMQAGRSFYHKFAAKMVRLYPGDFIADYLSAYFSGAEMLSYLPPPKASVGGHQPFNPSQGWSRHESKLKRAVLALPFLAMFFLANKVMTVANVVPMLTPMIQDQAVTWNMTSMPLRTKFYNVKPLDDIWVPINIFFTPALYGFDAICRTQTLSLLADYGIIVAIWAFESVRRANILTFAQIPGLFTFLGQLRGVGVISPFYYLLHYISSPVENMQAADMRLGRLNYALVLLPTLLLTHYIPGYAMFHWPTFSGRESWLFLWQMFPVWVYLTAKVLSSFIPDTTLSDRFESPTRDLPVIKYTIGTLAAVSSTVWVFTCTTALLKNGISGVFLPDGLPGQATDFVTFTREYLQFDEIFLFGNTFIWLAYLFWDLKHAGMIKTKWIQLVFYLISSVLVMGPGTTAGLGWLWRETVLANTRHRDAVIRSPSEKSDHTEKMVMN</sequence>